<dbReference type="RefSeq" id="WP_192579391.1">
    <property type="nucleotide sequence ID" value="NZ_CP015267.1"/>
</dbReference>
<evidence type="ECO:0000313" key="4">
    <source>
        <dbReference type="Proteomes" id="UP001529272"/>
    </source>
</evidence>
<protein>
    <submittedName>
        <fullName evidence="1">Deazaflavin-dependent oxidoreductase, nitroreductase family</fullName>
    </submittedName>
    <submittedName>
        <fullName evidence="2">Nitroreductase family deazaflavin-dependent oxidoreductase</fullName>
    </submittedName>
</protein>
<dbReference type="Proteomes" id="UP001529272">
    <property type="component" value="Unassembled WGS sequence"/>
</dbReference>
<dbReference type="AlphaFoldDB" id="A0A7U5MLW2"/>
<dbReference type="NCBIfam" id="TIGR00026">
    <property type="entry name" value="hi_GC_TIGR00026"/>
    <property type="match status" value="1"/>
</dbReference>
<dbReference type="SUPFAM" id="SSF50475">
    <property type="entry name" value="FMN-binding split barrel"/>
    <property type="match status" value="1"/>
</dbReference>
<gene>
    <name evidence="1" type="ORF">MYCOZU2_03552</name>
    <name evidence="2" type="ORF">QRB35_13520</name>
</gene>
<dbReference type="InterPro" id="IPR004378">
    <property type="entry name" value="F420H2_quin_Rdtase"/>
</dbReference>
<name>A0A7U5MLW2_MYCIT</name>
<evidence type="ECO:0000313" key="3">
    <source>
        <dbReference type="Proteomes" id="UP000198286"/>
    </source>
</evidence>
<accession>A0A7U5MLW2</accession>
<evidence type="ECO:0000313" key="2">
    <source>
        <dbReference type="EMBL" id="MDM3927040.1"/>
    </source>
</evidence>
<dbReference type="GO" id="GO:0016491">
    <property type="term" value="F:oxidoreductase activity"/>
    <property type="evidence" value="ECO:0007669"/>
    <property type="project" value="InterPro"/>
</dbReference>
<dbReference type="InterPro" id="IPR012349">
    <property type="entry name" value="Split_barrel_FMN-bd"/>
</dbReference>
<sequence>MGSVSRDQSSPLPAKLAARLLRSRHLMRAPIWIYKARAGALFGSRILLLEHIGRKSGAPRHAVLEVIDHPSPDTYVVASGFGRKAQWFRNIAANPRVRVYAGSHAPRPAAARVLDQHETDRTLADYRTRHPKTWERIRPVLEDTLGAPITDTNTPLPLVELKLD</sequence>
<dbReference type="Gene3D" id="2.30.110.10">
    <property type="entry name" value="Electron Transport, Fmn-binding Protein, Chain A"/>
    <property type="match status" value="1"/>
</dbReference>
<reference evidence="2" key="3">
    <citation type="submission" date="2023-06" db="EMBL/GenBank/DDBJ databases">
        <authorList>
            <person name="Spilker T."/>
        </authorList>
    </citation>
    <scope>NUCLEOTIDE SEQUENCE</scope>
    <source>
        <strain evidence="2">FLAC1071</strain>
    </source>
</reference>
<dbReference type="EMBL" id="JASZZX010000010">
    <property type="protein sequence ID" value="MDM3927040.1"/>
    <property type="molecule type" value="Genomic_DNA"/>
</dbReference>
<dbReference type="Pfam" id="PF04075">
    <property type="entry name" value="F420H2_quin_red"/>
    <property type="match status" value="1"/>
</dbReference>
<reference evidence="2" key="2">
    <citation type="submission" date="2023-06" db="EMBL/GenBank/DDBJ databases">
        <title>Itaconate inhibition of nontuberculous mycobacteria.</title>
        <authorList>
            <person name="Breen P."/>
            <person name="Zimbric M."/>
            <person name="Caverly L."/>
        </authorList>
    </citation>
    <scope>NUCLEOTIDE SEQUENCE</scope>
    <source>
        <strain evidence="2">FLAC1071</strain>
    </source>
</reference>
<evidence type="ECO:0000313" key="1">
    <source>
        <dbReference type="EMBL" id="ASL15934.1"/>
    </source>
</evidence>
<organism evidence="1 3">
    <name type="scientific">Mycobacterium intracellulare subsp. chimaera</name>
    <dbReference type="NCBI Taxonomy" id="222805"/>
    <lineage>
        <taxon>Bacteria</taxon>
        <taxon>Bacillati</taxon>
        <taxon>Actinomycetota</taxon>
        <taxon>Actinomycetes</taxon>
        <taxon>Mycobacteriales</taxon>
        <taxon>Mycobacteriaceae</taxon>
        <taxon>Mycobacterium</taxon>
        <taxon>Mycobacterium avium complex (MAC)</taxon>
    </lineage>
</organism>
<dbReference type="EMBL" id="CP015267">
    <property type="protein sequence ID" value="ASL15934.1"/>
    <property type="molecule type" value="Genomic_DNA"/>
</dbReference>
<proteinExistence type="predicted"/>
<keyword evidence="4" id="KW-1185">Reference proteome</keyword>
<reference evidence="1 3" key="1">
    <citation type="journal article" date="2017" name="Lancet Infect. Dis.">
        <title>Global outbreak of severe Mycobacterium chimaera disease after cardiac surgery: a molecular epidemiological study.</title>
        <authorList>
            <person name="van Ingen J."/>
            <person name="Kohl T."/>
            <person name="Kranzer K."/>
            <person name="Hasse B."/>
            <person name="Keller P."/>
            <person name="Szafranska A."/>
            <person name="Hillemann D."/>
            <person name="Chand M."/>
            <person name="Schreiber P."/>
            <person name="Sommerstein R."/>
            <person name="Berger C."/>
            <person name="Genoni M."/>
            <person name="Ruegg C."/>
            <person name="Troillet N."/>
            <person name="Widmer A.F."/>
            <person name="Becker S.L."/>
            <person name="Herrmann M."/>
            <person name="Eckmanns T."/>
            <person name="Haller S."/>
            <person name="Hoeller C."/>
            <person name="Debast S.B."/>
            <person name="Wolfhagen M.J."/>
            <person name="Hopman J."/>
            <person name="Kluytmans J."/>
            <person name="Langelaar M."/>
            <person name="Notermans D.W."/>
            <person name="ten Oever J."/>
            <person name="van den Barselaar P."/>
            <person name="Vonk A.B.A."/>
            <person name="Vos M.C."/>
            <person name="Ahmed N."/>
            <person name="Brown T."/>
            <person name="Crook D."/>
            <person name="Lamagni T."/>
            <person name="Phin N."/>
            <person name="Smith E.G."/>
            <person name="Zambon M."/>
            <person name="Serr A."/>
            <person name="Goetting T."/>
            <person name="Ebner W."/>
            <person name="Thuermer A."/>
            <person name="Utpatel C."/>
            <person name="Sproer C."/>
            <person name="Bunk B."/>
            <person name="Nubel U."/>
            <person name="Bloemberg G."/>
            <person name="Bottger E."/>
            <person name="Niemann S."/>
            <person name="Wagner D."/>
            <person name="Sax H."/>
        </authorList>
    </citation>
    <scope>NUCLEOTIDE SEQUENCE [LARGE SCALE GENOMIC DNA]</scope>
    <source>
        <strain evidence="1 3">ZUERICH-2</strain>
    </source>
</reference>
<dbReference type="Proteomes" id="UP000198286">
    <property type="component" value="Chromosome"/>
</dbReference>